<feature type="transmembrane region" description="Helical" evidence="12">
    <location>
        <begin position="356"/>
        <end position="375"/>
    </location>
</feature>
<dbReference type="RefSeq" id="WP_183277929.1">
    <property type="nucleotide sequence ID" value="NZ_BLZR01000001.1"/>
</dbReference>
<dbReference type="Pfam" id="PF00367">
    <property type="entry name" value="PTS_EIIB"/>
    <property type="match status" value="1"/>
</dbReference>
<feature type="domain" description="PTS EIIB type-1" evidence="13">
    <location>
        <begin position="4"/>
        <end position="86"/>
    </location>
</feature>
<keyword evidence="16" id="KW-1185">Reference proteome</keyword>
<dbReference type="GO" id="GO:0005886">
    <property type="term" value="C:plasma membrane"/>
    <property type="evidence" value="ECO:0007669"/>
    <property type="project" value="UniProtKB-SubCell"/>
</dbReference>
<proteinExistence type="predicted"/>
<dbReference type="PROSITE" id="PS01035">
    <property type="entry name" value="PTS_EIIB_TYPE_1_CYS"/>
    <property type="match status" value="1"/>
</dbReference>
<evidence type="ECO:0000256" key="10">
    <source>
        <dbReference type="ARBA" id="ARBA00023136"/>
    </source>
</evidence>
<evidence type="ECO:0000259" key="14">
    <source>
        <dbReference type="PROSITE" id="PS51103"/>
    </source>
</evidence>
<dbReference type="Gene3D" id="3.30.1360.60">
    <property type="entry name" value="Glucose permease domain IIB"/>
    <property type="match status" value="1"/>
</dbReference>
<evidence type="ECO:0000256" key="3">
    <source>
        <dbReference type="ARBA" id="ARBA00022475"/>
    </source>
</evidence>
<dbReference type="CDD" id="cd00212">
    <property type="entry name" value="PTS_IIB_glc"/>
    <property type="match status" value="1"/>
</dbReference>
<feature type="transmembrane region" description="Helical" evidence="12">
    <location>
        <begin position="245"/>
        <end position="266"/>
    </location>
</feature>
<dbReference type="SUPFAM" id="SSF55604">
    <property type="entry name" value="Glucose permease domain IIB"/>
    <property type="match status" value="1"/>
</dbReference>
<evidence type="ECO:0000313" key="16">
    <source>
        <dbReference type="Proteomes" id="UP000580568"/>
    </source>
</evidence>
<keyword evidence="7 12" id="KW-0812">Transmembrane</keyword>
<dbReference type="InterPro" id="IPR036878">
    <property type="entry name" value="Glu_permease_IIB"/>
</dbReference>
<dbReference type="FunFam" id="3.30.1360.60:FF:000001">
    <property type="entry name" value="PTS system glucose-specific IIBC component PtsG"/>
    <property type="match status" value="1"/>
</dbReference>
<dbReference type="InterPro" id="IPR013013">
    <property type="entry name" value="PTS_EIIC_1"/>
</dbReference>
<keyword evidence="4" id="KW-0762">Sugar transport</keyword>
<evidence type="ECO:0000256" key="2">
    <source>
        <dbReference type="ARBA" id="ARBA00022448"/>
    </source>
</evidence>
<dbReference type="GO" id="GO:0090589">
    <property type="term" value="F:protein-phosphocysteine-trehalose phosphotransferase system transporter activity"/>
    <property type="evidence" value="ECO:0007669"/>
    <property type="project" value="TreeGrafter"/>
</dbReference>
<keyword evidence="10 12" id="KW-0472">Membrane</keyword>
<feature type="domain" description="PTS EIIC type-1" evidence="14">
    <location>
        <begin position="106"/>
        <end position="455"/>
    </location>
</feature>
<dbReference type="PANTHER" id="PTHR30175">
    <property type="entry name" value="PHOSPHOTRANSFERASE SYSTEM TRANSPORT PROTEIN"/>
    <property type="match status" value="1"/>
</dbReference>
<dbReference type="GO" id="GO:0008982">
    <property type="term" value="F:protein-N(PI)-phosphohistidine-sugar phosphotransferase activity"/>
    <property type="evidence" value="ECO:0007669"/>
    <property type="project" value="InterPro"/>
</dbReference>
<evidence type="ECO:0000256" key="11">
    <source>
        <dbReference type="PROSITE-ProRule" id="PRU00421"/>
    </source>
</evidence>
<keyword evidence="9 12" id="KW-1133">Transmembrane helix</keyword>
<comment type="subcellular location">
    <subcellularLocation>
        <location evidence="1">Cell membrane</location>
        <topology evidence="1">Multi-pass membrane protein</topology>
    </subcellularLocation>
</comment>
<dbReference type="InterPro" id="IPR050558">
    <property type="entry name" value="PTS_Sugar-Specific_Components"/>
</dbReference>
<keyword evidence="3" id="KW-1003">Cell membrane</keyword>
<keyword evidence="2" id="KW-0813">Transport</keyword>
<dbReference type="PROSITE" id="PS51098">
    <property type="entry name" value="PTS_EIIB_TYPE_1"/>
    <property type="match status" value="1"/>
</dbReference>
<dbReference type="InterPro" id="IPR018113">
    <property type="entry name" value="PTrfase_EIIB_Cys"/>
</dbReference>
<feature type="transmembrane region" description="Helical" evidence="12">
    <location>
        <begin position="427"/>
        <end position="450"/>
    </location>
</feature>
<reference evidence="15 16" key="1">
    <citation type="submission" date="2020-07" db="EMBL/GenBank/DDBJ databases">
        <title>A new beta-1,3-glucan-decomposing anaerobic bacterium isolated from anoxic soil subjected to biological soil disinfestation.</title>
        <authorList>
            <person name="Ueki A."/>
            <person name="Tonouchi A."/>
        </authorList>
    </citation>
    <scope>NUCLEOTIDE SEQUENCE [LARGE SCALE GENOMIC DNA]</scope>
    <source>
        <strain evidence="15 16">TW1</strain>
    </source>
</reference>
<keyword evidence="5" id="KW-0808">Transferase</keyword>
<feature type="transmembrane region" description="Helical" evidence="12">
    <location>
        <begin position="147"/>
        <end position="169"/>
    </location>
</feature>
<dbReference type="Proteomes" id="UP000580568">
    <property type="component" value="Unassembled WGS sequence"/>
</dbReference>
<feature type="active site" description="Phosphocysteine intermediate; for EIIB activity" evidence="11">
    <location>
        <position position="26"/>
    </location>
</feature>
<comment type="caution">
    <text evidence="15">The sequence shown here is derived from an EMBL/GenBank/DDBJ whole genome shotgun (WGS) entry which is preliminary data.</text>
</comment>
<evidence type="ECO:0000313" key="15">
    <source>
        <dbReference type="EMBL" id="GFP76505.1"/>
    </source>
</evidence>
<keyword evidence="8" id="KW-0418">Kinase</keyword>
<dbReference type="AlphaFoldDB" id="A0A6V8SJ12"/>
<evidence type="ECO:0000259" key="13">
    <source>
        <dbReference type="PROSITE" id="PS51098"/>
    </source>
</evidence>
<dbReference type="GO" id="GO:0015771">
    <property type="term" value="P:trehalose transport"/>
    <property type="evidence" value="ECO:0007669"/>
    <property type="project" value="TreeGrafter"/>
</dbReference>
<feature type="transmembrane region" description="Helical" evidence="12">
    <location>
        <begin position="200"/>
        <end position="225"/>
    </location>
</feature>
<feature type="transmembrane region" description="Helical" evidence="12">
    <location>
        <begin position="382"/>
        <end position="407"/>
    </location>
</feature>
<evidence type="ECO:0000256" key="6">
    <source>
        <dbReference type="ARBA" id="ARBA00022683"/>
    </source>
</evidence>
<feature type="transmembrane region" description="Helical" evidence="12">
    <location>
        <begin position="286"/>
        <end position="312"/>
    </location>
</feature>
<evidence type="ECO:0000256" key="1">
    <source>
        <dbReference type="ARBA" id="ARBA00004651"/>
    </source>
</evidence>
<dbReference type="EMBL" id="BLZR01000001">
    <property type="protein sequence ID" value="GFP76505.1"/>
    <property type="molecule type" value="Genomic_DNA"/>
</dbReference>
<evidence type="ECO:0000256" key="5">
    <source>
        <dbReference type="ARBA" id="ARBA00022679"/>
    </source>
</evidence>
<dbReference type="Pfam" id="PF02378">
    <property type="entry name" value="PTS_EIIC"/>
    <property type="match status" value="1"/>
</dbReference>
<accession>A0A6V8SJ12</accession>
<feature type="transmembrane region" description="Helical" evidence="12">
    <location>
        <begin position="104"/>
        <end position="127"/>
    </location>
</feature>
<gene>
    <name evidence="15" type="ORF">bsdtw1_02608</name>
</gene>
<keyword evidence="6" id="KW-0598">Phosphotransferase system</keyword>
<name>A0A6V8SJ12_9CLOT</name>
<feature type="transmembrane region" description="Helical" evidence="12">
    <location>
        <begin position="324"/>
        <end position="344"/>
    </location>
</feature>
<dbReference type="PANTHER" id="PTHR30175:SF1">
    <property type="entry name" value="PTS SYSTEM ARBUTIN-, CELLOBIOSE-, AND SALICIN-SPECIFIC EIIBC COMPONENT-RELATED"/>
    <property type="match status" value="1"/>
</dbReference>
<feature type="transmembrane region" description="Helical" evidence="12">
    <location>
        <begin position="176"/>
        <end position="194"/>
    </location>
</feature>
<evidence type="ECO:0000256" key="9">
    <source>
        <dbReference type="ARBA" id="ARBA00022989"/>
    </source>
</evidence>
<dbReference type="GO" id="GO:0016301">
    <property type="term" value="F:kinase activity"/>
    <property type="evidence" value="ECO:0007669"/>
    <property type="project" value="UniProtKB-KW"/>
</dbReference>
<dbReference type="GO" id="GO:0009401">
    <property type="term" value="P:phosphoenolpyruvate-dependent sugar phosphotransferase system"/>
    <property type="evidence" value="ECO:0007669"/>
    <property type="project" value="UniProtKB-KW"/>
</dbReference>
<dbReference type="PROSITE" id="PS51103">
    <property type="entry name" value="PTS_EIIC_TYPE_1"/>
    <property type="match status" value="1"/>
</dbReference>
<dbReference type="InterPro" id="IPR001996">
    <property type="entry name" value="PTS_IIB_1"/>
</dbReference>
<evidence type="ECO:0000256" key="8">
    <source>
        <dbReference type="ARBA" id="ARBA00022777"/>
    </source>
</evidence>
<organism evidence="15 16">
    <name type="scientific">Clostridium fungisolvens</name>
    <dbReference type="NCBI Taxonomy" id="1604897"/>
    <lineage>
        <taxon>Bacteria</taxon>
        <taxon>Bacillati</taxon>
        <taxon>Bacillota</taxon>
        <taxon>Clostridia</taxon>
        <taxon>Eubacteriales</taxon>
        <taxon>Clostridiaceae</taxon>
        <taxon>Clostridium</taxon>
    </lineage>
</organism>
<protein>
    <submittedName>
        <fullName evidence="15">PTS system beta-glucoside-specific EIIBCA component</fullName>
    </submittedName>
</protein>
<dbReference type="InterPro" id="IPR003352">
    <property type="entry name" value="PTS_EIIC"/>
</dbReference>
<evidence type="ECO:0000256" key="4">
    <source>
        <dbReference type="ARBA" id="ARBA00022597"/>
    </source>
</evidence>
<evidence type="ECO:0000256" key="12">
    <source>
        <dbReference type="SAM" id="Phobius"/>
    </source>
</evidence>
<evidence type="ECO:0000256" key="7">
    <source>
        <dbReference type="ARBA" id="ARBA00022692"/>
    </source>
</evidence>
<sequence>MDFKALAKQVVELVGGKDNIESVTHCITRLRFVLKDEKIANTEAIKSTKGVLSVVRQGGQYQVVIGNEVGKAYAAVTEILGIKQDAAIVEASENGKKDTWFNTLFKTLSGIFGPVLGALGGAGLMKATLAICTTFHLLSADTGTYKILYAFADGFFYFLPIILGFSAAAKFKSNQYLGAAIGAALVYPDIITAFSKQASMTFVGIPVILMNYTSSVFPIILAVYVASKVEKFFKKTLPTQMQLMFTPFFTALIVVPLTFLVIGPIGTYISSGLAALTSGIFNFSPILAGIILGAFWQLIVIFGLHYAFIPILINNIATMHQDPVNAILSVTVFALSGATLGFALKVKDKEKKAFGFSNVITGLLGVTEPIIYGIALPYRKVFVSAFIGGAIGGAITAAGHVVMYGFAGGGLLSAPMFINPSGSNSGFVIYIIASVVSFAVSGVLSFFIGVKGDEK</sequence>